<evidence type="ECO:0000313" key="1">
    <source>
        <dbReference type="EMBL" id="MBC3900279.1"/>
    </source>
</evidence>
<dbReference type="SUPFAM" id="SSF56300">
    <property type="entry name" value="Metallo-dependent phosphatases"/>
    <property type="match status" value="1"/>
</dbReference>
<organism evidence="1 2">
    <name type="scientific">Acetobacterium malicum</name>
    <dbReference type="NCBI Taxonomy" id="52692"/>
    <lineage>
        <taxon>Bacteria</taxon>
        <taxon>Bacillati</taxon>
        <taxon>Bacillota</taxon>
        <taxon>Clostridia</taxon>
        <taxon>Eubacteriales</taxon>
        <taxon>Eubacteriaceae</taxon>
        <taxon>Acetobacterium</taxon>
    </lineage>
</organism>
<dbReference type="PANTHER" id="PTHR43143">
    <property type="entry name" value="METALLOPHOSPHOESTERASE, CALCINEURIN SUPERFAMILY"/>
    <property type="match status" value="1"/>
</dbReference>
<dbReference type="InterPro" id="IPR051918">
    <property type="entry name" value="STPP_CPPED1"/>
</dbReference>
<dbReference type="Gene3D" id="3.60.21.10">
    <property type="match status" value="1"/>
</dbReference>
<dbReference type="EMBL" id="WJBE01000009">
    <property type="protein sequence ID" value="MBC3900279.1"/>
    <property type="molecule type" value="Genomic_DNA"/>
</dbReference>
<sequence length="512" mass="57917">MGNKRSKKTNRLAKQLKEIEQLITPVAVPVIEGVIDFFSEKEAYRFFLDPVIATAPQVAAAEMIGYAQEGYGGWTIAPHQEPEIRFDLMPADYQQPAENQSEQLLHFFAITDIHITDGEFPAHGIYSKYGGGIVSVYSEMMHYTSHVLDGAIHSVNAIHHQNPLDFGLSMGDNTNNAMYNELRWSIDIFDGKEINLDFGVNPNPRIGPRKDFYDDFMAVGLNQQIPWYQIIGNHDHIWPDKSLKAVSDDPNRRFLSRLEWMKEFFNTETQPSGHGFNKESLETGFACYSFEPKEGLPIKVIVLDNTQRDDDPNVLGYAHGSLDRERFDWLMAELEAGQQAGQLMIIAAHIPIGVEYQEPLTRPYMSWSTISPVPEQELIEKLQSYPNLILWVAGHRHRNTITPVKSPDPNQPERGFWVVETASLRDFPQNFRSFEILKNADRTISIVTRNINPTIREGSFASIARSYAVAAQQIFNGRTELLPTGSYNGELLVSIATPRPEKKGKLPGTDIP</sequence>
<gene>
    <name evidence="1" type="ORF">GH811_11690</name>
</gene>
<protein>
    <submittedName>
        <fullName evidence="1">TIGR03768 family metallophosphoesterase</fullName>
    </submittedName>
</protein>
<accession>A0ABR6YYL3</accession>
<name>A0ABR6YYL3_9FIRM</name>
<dbReference type="InterPro" id="IPR029052">
    <property type="entry name" value="Metallo-depent_PP-like"/>
</dbReference>
<proteinExistence type="predicted"/>
<reference evidence="1 2" key="1">
    <citation type="journal article" date="2020" name="mSystems">
        <title>Defining Genomic and Predicted Metabolic Features of the Acetobacterium Genus.</title>
        <authorList>
            <person name="Ross D.E."/>
            <person name="Marshall C.W."/>
            <person name="Gulliver D."/>
            <person name="May H.D."/>
            <person name="Norman R.S."/>
        </authorList>
    </citation>
    <scope>NUCLEOTIDE SEQUENCE [LARGE SCALE GENOMIC DNA]</scope>
    <source>
        <strain evidence="1 2">DSM 4132</strain>
    </source>
</reference>
<dbReference type="PANTHER" id="PTHR43143:SF1">
    <property type="entry name" value="SERINE_THREONINE-PROTEIN PHOSPHATASE CPPED1"/>
    <property type="match status" value="1"/>
</dbReference>
<evidence type="ECO:0000313" key="2">
    <source>
        <dbReference type="Proteomes" id="UP000622405"/>
    </source>
</evidence>
<dbReference type="RefSeq" id="WP_186894541.1">
    <property type="nucleotide sequence ID" value="NZ_WJBE01000009.1"/>
</dbReference>
<comment type="caution">
    <text evidence="1">The sequence shown here is derived from an EMBL/GenBank/DDBJ whole genome shotgun (WGS) entry which is preliminary data.</text>
</comment>
<dbReference type="Proteomes" id="UP000622405">
    <property type="component" value="Unassembled WGS sequence"/>
</dbReference>
<keyword evidence="2" id="KW-1185">Reference proteome</keyword>